<dbReference type="PANTHER" id="PTHR34476:SF1">
    <property type="entry name" value="DNA-DIRECTED RNA POLYMERASE SUBUNIT OMEGA"/>
    <property type="match status" value="1"/>
</dbReference>
<dbReference type="GO" id="GO:0006351">
    <property type="term" value="P:DNA-templated transcription"/>
    <property type="evidence" value="ECO:0007669"/>
    <property type="project" value="UniProtKB-UniRule"/>
</dbReference>
<feature type="region of interest" description="Disordered" evidence="11">
    <location>
        <begin position="77"/>
        <end position="104"/>
    </location>
</feature>
<accession>A0AAE3JCQ8</accession>
<keyword evidence="4 10" id="KW-0240">DNA-directed RNA polymerase</keyword>
<evidence type="ECO:0000256" key="2">
    <source>
        <dbReference type="ARBA" id="ARBA00012418"/>
    </source>
</evidence>
<dbReference type="GO" id="GO:0000428">
    <property type="term" value="C:DNA-directed RNA polymerase complex"/>
    <property type="evidence" value="ECO:0007669"/>
    <property type="project" value="UniProtKB-KW"/>
</dbReference>
<dbReference type="Pfam" id="PF01192">
    <property type="entry name" value="RNA_pol_Rpb6"/>
    <property type="match status" value="1"/>
</dbReference>
<comment type="function">
    <text evidence="10">Promotes RNA polymerase assembly. Latches the N- and C-terminal regions of the beta' subunit thereby facilitating its interaction with the beta and alpha subunits.</text>
</comment>
<evidence type="ECO:0000256" key="1">
    <source>
        <dbReference type="ARBA" id="ARBA00006711"/>
    </source>
</evidence>
<dbReference type="Proteomes" id="UP001198200">
    <property type="component" value="Unassembled WGS sequence"/>
</dbReference>
<dbReference type="RefSeq" id="WP_066558932.1">
    <property type="nucleotide sequence ID" value="NZ_JAJEQN010000009.1"/>
</dbReference>
<keyword evidence="13" id="KW-1185">Reference proteome</keyword>
<evidence type="ECO:0000313" key="12">
    <source>
        <dbReference type="EMBL" id="MCC2221052.1"/>
    </source>
</evidence>
<reference evidence="12 13" key="1">
    <citation type="submission" date="2021-10" db="EMBL/GenBank/DDBJ databases">
        <title>Anaerobic single-cell dispensing facilitates the cultivation of human gut bacteria.</title>
        <authorList>
            <person name="Afrizal A."/>
        </authorList>
    </citation>
    <scope>NUCLEOTIDE SEQUENCE [LARGE SCALE GENOMIC DNA]</scope>
    <source>
        <strain evidence="12 13">CLA-AA-H224</strain>
    </source>
</reference>
<keyword evidence="6 10" id="KW-0548">Nucleotidyltransferase</keyword>
<dbReference type="EMBL" id="JAJEQN010000009">
    <property type="protein sequence ID" value="MCC2221052.1"/>
    <property type="molecule type" value="Genomic_DNA"/>
</dbReference>
<evidence type="ECO:0000256" key="4">
    <source>
        <dbReference type="ARBA" id="ARBA00022478"/>
    </source>
</evidence>
<dbReference type="NCBIfam" id="TIGR00690">
    <property type="entry name" value="rpoZ"/>
    <property type="match status" value="1"/>
</dbReference>
<dbReference type="AlphaFoldDB" id="A0AAE3JCQ8"/>
<dbReference type="SMART" id="SM01409">
    <property type="entry name" value="RNA_pol_Rpb6"/>
    <property type="match status" value="1"/>
</dbReference>
<sequence>MIHPSYNELLKTLNEVRDENEPEIDSRYSLVIASAKRARQIVNGQEPLADHVSTYKPLSIAVEEIREGKVHITKEGEDDFTPVATMESPLSFTDTETSETEDAE</sequence>
<evidence type="ECO:0000256" key="6">
    <source>
        <dbReference type="ARBA" id="ARBA00022695"/>
    </source>
</evidence>
<evidence type="ECO:0000313" key="13">
    <source>
        <dbReference type="Proteomes" id="UP001198200"/>
    </source>
</evidence>
<evidence type="ECO:0000256" key="5">
    <source>
        <dbReference type="ARBA" id="ARBA00022679"/>
    </source>
</evidence>
<dbReference type="HAMAP" id="MF_00366">
    <property type="entry name" value="RNApol_bact_RpoZ"/>
    <property type="match status" value="1"/>
</dbReference>
<dbReference type="InterPro" id="IPR006110">
    <property type="entry name" value="Pol_omega/Rpo6/RPB6"/>
</dbReference>
<name>A0AAE3JCQ8_9FIRM</name>
<dbReference type="Gene3D" id="3.90.940.10">
    <property type="match status" value="1"/>
</dbReference>
<comment type="caution">
    <text evidence="12">The sequence shown here is derived from an EMBL/GenBank/DDBJ whole genome shotgun (WGS) entry which is preliminary data.</text>
</comment>
<dbReference type="GO" id="GO:0003677">
    <property type="term" value="F:DNA binding"/>
    <property type="evidence" value="ECO:0007669"/>
    <property type="project" value="UniProtKB-UniRule"/>
</dbReference>
<dbReference type="PANTHER" id="PTHR34476">
    <property type="entry name" value="DNA-DIRECTED RNA POLYMERASE SUBUNIT OMEGA"/>
    <property type="match status" value="1"/>
</dbReference>
<keyword evidence="5 10" id="KW-0808">Transferase</keyword>
<gene>
    <name evidence="10 12" type="primary">rpoZ</name>
    <name evidence="12" type="ORF">LKD48_05240</name>
</gene>
<evidence type="ECO:0000256" key="3">
    <source>
        <dbReference type="ARBA" id="ARBA00013725"/>
    </source>
</evidence>
<protein>
    <recommendedName>
        <fullName evidence="3 10">DNA-directed RNA polymerase subunit omega</fullName>
        <shortName evidence="10">RNAP omega subunit</shortName>
        <ecNumber evidence="2 10">2.7.7.6</ecNumber>
    </recommendedName>
    <alternativeName>
        <fullName evidence="10">RNA polymerase omega subunit</fullName>
    </alternativeName>
    <alternativeName>
        <fullName evidence="8 10">Transcriptase subunit omega</fullName>
    </alternativeName>
</protein>
<comment type="similarity">
    <text evidence="1 10">Belongs to the RNA polymerase subunit omega family.</text>
</comment>
<evidence type="ECO:0000256" key="7">
    <source>
        <dbReference type="ARBA" id="ARBA00023163"/>
    </source>
</evidence>
<evidence type="ECO:0000256" key="10">
    <source>
        <dbReference type="HAMAP-Rule" id="MF_00366"/>
    </source>
</evidence>
<comment type="catalytic activity">
    <reaction evidence="9 10">
        <text>RNA(n) + a ribonucleoside 5'-triphosphate = RNA(n+1) + diphosphate</text>
        <dbReference type="Rhea" id="RHEA:21248"/>
        <dbReference type="Rhea" id="RHEA-COMP:14527"/>
        <dbReference type="Rhea" id="RHEA-COMP:17342"/>
        <dbReference type="ChEBI" id="CHEBI:33019"/>
        <dbReference type="ChEBI" id="CHEBI:61557"/>
        <dbReference type="ChEBI" id="CHEBI:140395"/>
        <dbReference type="EC" id="2.7.7.6"/>
    </reaction>
</comment>
<organism evidence="12 13">
    <name type="scientific">Anthropogastromicrobium aceti</name>
    <dbReference type="NCBI Taxonomy" id="2981768"/>
    <lineage>
        <taxon>Bacteria</taxon>
        <taxon>Bacillati</taxon>
        <taxon>Bacillota</taxon>
        <taxon>Clostridia</taxon>
        <taxon>Lachnospirales</taxon>
        <taxon>Lachnospiraceae</taxon>
        <taxon>Anthropogastromicrobium</taxon>
    </lineage>
</organism>
<dbReference type="GO" id="GO:0003899">
    <property type="term" value="F:DNA-directed RNA polymerase activity"/>
    <property type="evidence" value="ECO:0007669"/>
    <property type="project" value="UniProtKB-UniRule"/>
</dbReference>
<dbReference type="SUPFAM" id="SSF63562">
    <property type="entry name" value="RPB6/omega subunit-like"/>
    <property type="match status" value="1"/>
</dbReference>
<evidence type="ECO:0000256" key="8">
    <source>
        <dbReference type="ARBA" id="ARBA00029924"/>
    </source>
</evidence>
<dbReference type="EC" id="2.7.7.6" evidence="2 10"/>
<dbReference type="InterPro" id="IPR003716">
    <property type="entry name" value="DNA-dir_RNA_pol_omega"/>
</dbReference>
<comment type="subunit">
    <text evidence="10">The RNAP catalytic core consists of 2 alpha, 1 beta, 1 beta' and 1 omega subunit. When a sigma factor is associated with the core the holoenzyme is formed, which can initiate transcription.</text>
</comment>
<proteinExistence type="inferred from homology"/>
<keyword evidence="7 10" id="KW-0804">Transcription</keyword>
<dbReference type="InterPro" id="IPR036161">
    <property type="entry name" value="RPB6/omega-like_sf"/>
</dbReference>
<evidence type="ECO:0000256" key="9">
    <source>
        <dbReference type="ARBA" id="ARBA00048552"/>
    </source>
</evidence>
<evidence type="ECO:0000256" key="11">
    <source>
        <dbReference type="SAM" id="MobiDB-lite"/>
    </source>
</evidence>